<protein>
    <submittedName>
        <fullName evidence="12">Choice-of-anchor J domain-containing protein</fullName>
    </submittedName>
</protein>
<dbReference type="InterPro" id="IPR026444">
    <property type="entry name" value="Secre_tail"/>
</dbReference>
<reference evidence="12 13" key="1">
    <citation type="submission" date="2020-09" db="EMBL/GenBank/DDBJ databases">
        <title>Genome sequences of type strains of Chitinophaga qingshengii and Chitinophaga varians.</title>
        <authorList>
            <person name="Kittiwongwattana C."/>
        </authorList>
    </citation>
    <scope>NUCLEOTIDE SEQUENCE [LARGE SCALE GENOMIC DNA]</scope>
    <source>
        <strain evidence="12 13">JCM 30026</strain>
    </source>
</reference>
<dbReference type="Pfam" id="PF18962">
    <property type="entry name" value="Por_Secre_tail"/>
    <property type="match status" value="1"/>
</dbReference>
<keyword evidence="7" id="KW-0482">Metalloprotease</keyword>
<evidence type="ECO:0000256" key="7">
    <source>
        <dbReference type="ARBA" id="ARBA00023049"/>
    </source>
</evidence>
<dbReference type="Gene3D" id="3.40.390.10">
    <property type="entry name" value="Collagenase (Catalytic Domain)"/>
    <property type="match status" value="1"/>
</dbReference>
<dbReference type="Pfam" id="PF05572">
    <property type="entry name" value="Peptidase_M43"/>
    <property type="match status" value="1"/>
</dbReference>
<dbReference type="CDD" id="cd04275">
    <property type="entry name" value="ZnMc_pappalysin_like"/>
    <property type="match status" value="1"/>
</dbReference>
<feature type="domain" description="Secretion system C-terminal sorting" evidence="11">
    <location>
        <begin position="637"/>
        <end position="710"/>
    </location>
</feature>
<keyword evidence="13" id="KW-1185">Reference proteome</keyword>
<evidence type="ECO:0000256" key="5">
    <source>
        <dbReference type="ARBA" id="ARBA00022801"/>
    </source>
</evidence>
<evidence type="ECO:0000256" key="3">
    <source>
        <dbReference type="ARBA" id="ARBA00022723"/>
    </source>
</evidence>
<evidence type="ECO:0000313" key="13">
    <source>
        <dbReference type="Proteomes" id="UP000659124"/>
    </source>
</evidence>
<dbReference type="InterPro" id="IPR013783">
    <property type="entry name" value="Ig-like_fold"/>
</dbReference>
<keyword evidence="3" id="KW-0479">Metal-binding</keyword>
<dbReference type="InterPro" id="IPR024079">
    <property type="entry name" value="MetalloPept_cat_dom_sf"/>
</dbReference>
<feature type="chain" id="PRO_5045714947" evidence="9">
    <location>
        <begin position="20"/>
        <end position="715"/>
    </location>
</feature>
<comment type="similarity">
    <text evidence="1">Belongs to the peptidase M43B family.</text>
</comment>
<evidence type="ECO:0000256" key="6">
    <source>
        <dbReference type="ARBA" id="ARBA00022833"/>
    </source>
</evidence>
<dbReference type="RefSeq" id="WP_188091481.1">
    <property type="nucleotide sequence ID" value="NZ_JACVFC010000005.1"/>
</dbReference>
<evidence type="ECO:0000256" key="8">
    <source>
        <dbReference type="ARBA" id="ARBA00023157"/>
    </source>
</evidence>
<dbReference type="NCBIfam" id="NF038128">
    <property type="entry name" value="choice_anch_J"/>
    <property type="match status" value="1"/>
</dbReference>
<dbReference type="NCBIfam" id="TIGR04183">
    <property type="entry name" value="Por_Secre_tail"/>
    <property type="match status" value="1"/>
</dbReference>
<proteinExistence type="inferred from homology"/>
<evidence type="ECO:0000256" key="1">
    <source>
        <dbReference type="ARBA" id="ARBA00008721"/>
    </source>
</evidence>
<evidence type="ECO:0000256" key="4">
    <source>
        <dbReference type="ARBA" id="ARBA00022729"/>
    </source>
</evidence>
<gene>
    <name evidence="12" type="ORF">ICL07_28605</name>
</gene>
<dbReference type="Gene3D" id="2.60.120.200">
    <property type="match status" value="1"/>
</dbReference>
<dbReference type="PANTHER" id="PTHR47466">
    <property type="match status" value="1"/>
</dbReference>
<dbReference type="PANTHER" id="PTHR47466:SF1">
    <property type="entry name" value="METALLOPROTEASE MEP1 (AFU_ORTHOLOGUE AFUA_1G07730)-RELATED"/>
    <property type="match status" value="1"/>
</dbReference>
<sequence>MRHTFIILFTLLYSLAAVGQRQCGTAVALQQRVIEHPYLQQVIDNNEKNMLRWQQLRSMRPQARAATTNQAVTIPVVVHIVLDDPDLVTDVQVMSQIAVLNQDYNASNPDVSMVPPVWQPVIGNTRISFCLAQRTPGDEPTTGIVRVKTTAGRSYDISGGAPDVKYDQYGGSDAWDTQKYLNIWVTRLSGNFLGVAAPPGVGYPSQQEGVVILYSAFGTSGSVGRVYNLGRTTTHEIGHYFGLKHIWGDDGGSCAIDDGITDTPLQGDNTYGCPAFPKMDNCSPGFPGIMFMNYMDYTDDACMHLFTAGQAGRMRDVLENTVASLMSSNGCTPVVLPDNDAALVAVNGASGKRCDNRILPEVTLRNKGTRPLTSVRIQYRLNNGTPVSYDWQGNLASLQSVKVTLPATRVTVGAYNLQAYTQQPNGLPDANAANDTSSSRFHYDTEVQLPFEEGFEQDSFPPPGWDIYNPDFSFTWERDRNTGHNSNASALVRNKGYNVNDQTDDLITPVLDAQGHDSVFLFFDVAAAVYSDPDMLANVWDTLQVLVTKDCHQTTALAYSKWGKNLITRPTATKDEFVPTQNEWRRDSVDLTALVGKDKFQVVFRNISNAENNIYIDNIRIVTKDILPDLRKAGVLIHPNPTDGIVWISFYERPDDLLQVNLYNAGGQLVASKAGNAIGANNRMTFNLVNEPNGVYFVKLIYRNRANTIKLMKVR</sequence>
<dbReference type="EMBL" id="JACVFC010000005">
    <property type="protein sequence ID" value="MBC9934383.1"/>
    <property type="molecule type" value="Genomic_DNA"/>
</dbReference>
<dbReference type="Gene3D" id="2.60.40.10">
    <property type="entry name" value="Immunoglobulins"/>
    <property type="match status" value="1"/>
</dbReference>
<accession>A0ABR7TWL4</accession>
<evidence type="ECO:0000259" key="11">
    <source>
        <dbReference type="Pfam" id="PF18962"/>
    </source>
</evidence>
<keyword evidence="4 9" id="KW-0732">Signal</keyword>
<keyword evidence="6" id="KW-0862">Zinc</keyword>
<comment type="caution">
    <text evidence="12">The sequence shown here is derived from an EMBL/GenBank/DDBJ whole genome shotgun (WGS) entry which is preliminary data.</text>
</comment>
<evidence type="ECO:0000259" key="10">
    <source>
        <dbReference type="Pfam" id="PF05572"/>
    </source>
</evidence>
<keyword evidence="5" id="KW-0378">Hydrolase</keyword>
<evidence type="ECO:0000256" key="2">
    <source>
        <dbReference type="ARBA" id="ARBA00022670"/>
    </source>
</evidence>
<feature type="domain" description="Peptidase M43 pregnancy-associated plasma-A" evidence="10">
    <location>
        <begin position="172"/>
        <end position="319"/>
    </location>
</feature>
<organism evidence="12 13">
    <name type="scientific">Chitinophaga qingshengii</name>
    <dbReference type="NCBI Taxonomy" id="1569794"/>
    <lineage>
        <taxon>Bacteria</taxon>
        <taxon>Pseudomonadati</taxon>
        <taxon>Bacteroidota</taxon>
        <taxon>Chitinophagia</taxon>
        <taxon>Chitinophagales</taxon>
        <taxon>Chitinophagaceae</taxon>
        <taxon>Chitinophaga</taxon>
    </lineage>
</organism>
<keyword evidence="8" id="KW-1015">Disulfide bond</keyword>
<dbReference type="SUPFAM" id="SSF55486">
    <property type="entry name" value="Metalloproteases ('zincins'), catalytic domain"/>
    <property type="match status" value="1"/>
</dbReference>
<dbReference type="Proteomes" id="UP000659124">
    <property type="component" value="Unassembled WGS sequence"/>
</dbReference>
<feature type="signal peptide" evidence="9">
    <location>
        <begin position="1"/>
        <end position="19"/>
    </location>
</feature>
<evidence type="ECO:0000256" key="9">
    <source>
        <dbReference type="SAM" id="SignalP"/>
    </source>
</evidence>
<evidence type="ECO:0000313" key="12">
    <source>
        <dbReference type="EMBL" id="MBC9934383.1"/>
    </source>
</evidence>
<keyword evidence="2" id="KW-0645">Protease</keyword>
<name>A0ABR7TWL4_9BACT</name>
<dbReference type="InterPro" id="IPR008754">
    <property type="entry name" value="Peptidase_M43"/>
</dbReference>